<gene>
    <name evidence="1" type="ORF">SAMN05421854_104126</name>
</gene>
<protein>
    <submittedName>
        <fullName evidence="1">Uncharacterized protein</fullName>
    </submittedName>
</protein>
<sequence>MATKAVRQFLSGWAVAGFRPAFGGAVPEGIAGGEVGASVCEEFDDVQPVALGGQVQRRDADAVAWAAERADVVDVRA</sequence>
<dbReference type="Proteomes" id="UP000199137">
    <property type="component" value="Unassembled WGS sequence"/>
</dbReference>
<evidence type="ECO:0000313" key="1">
    <source>
        <dbReference type="EMBL" id="SFP12255.1"/>
    </source>
</evidence>
<name>A0A1I5MRT2_9PSEU</name>
<dbReference type="AlphaFoldDB" id="A0A1I5MRT2"/>
<accession>A0A1I5MRT2</accession>
<proteinExistence type="predicted"/>
<evidence type="ECO:0000313" key="2">
    <source>
        <dbReference type="Proteomes" id="UP000199137"/>
    </source>
</evidence>
<reference evidence="1 2" key="1">
    <citation type="submission" date="2016-10" db="EMBL/GenBank/DDBJ databases">
        <authorList>
            <person name="de Groot N.N."/>
        </authorList>
    </citation>
    <scope>NUCLEOTIDE SEQUENCE [LARGE SCALE GENOMIC DNA]</scope>
    <source>
        <strain evidence="1 2">DSM 44637</strain>
    </source>
</reference>
<organism evidence="1 2">
    <name type="scientific">Amycolatopsis rubida</name>
    <dbReference type="NCBI Taxonomy" id="112413"/>
    <lineage>
        <taxon>Bacteria</taxon>
        <taxon>Bacillati</taxon>
        <taxon>Actinomycetota</taxon>
        <taxon>Actinomycetes</taxon>
        <taxon>Pseudonocardiales</taxon>
        <taxon>Pseudonocardiaceae</taxon>
        <taxon>Amycolatopsis</taxon>
    </lineage>
</organism>
<dbReference type="EMBL" id="FOWC01000004">
    <property type="protein sequence ID" value="SFP12255.1"/>
    <property type="molecule type" value="Genomic_DNA"/>
</dbReference>